<dbReference type="AlphaFoldDB" id="A0AAE9LPW4"/>
<organism evidence="2 3">
    <name type="scientific">Acinetobacter tibetensis</name>
    <dbReference type="NCBI Taxonomy" id="2943497"/>
    <lineage>
        <taxon>Bacteria</taxon>
        <taxon>Pseudomonadati</taxon>
        <taxon>Pseudomonadota</taxon>
        <taxon>Gammaproteobacteria</taxon>
        <taxon>Moraxellales</taxon>
        <taxon>Moraxellaceae</taxon>
        <taxon>Acinetobacter</taxon>
    </lineage>
</organism>
<feature type="transmembrane region" description="Helical" evidence="1">
    <location>
        <begin position="105"/>
        <end position="129"/>
    </location>
</feature>
<dbReference type="EMBL" id="CP098732">
    <property type="protein sequence ID" value="USE82517.1"/>
    <property type="molecule type" value="Genomic_DNA"/>
</dbReference>
<feature type="transmembrane region" description="Helical" evidence="1">
    <location>
        <begin position="7"/>
        <end position="27"/>
    </location>
</feature>
<dbReference type="InterPro" id="IPR047730">
    <property type="entry name" value="ABZJ_00895-like"/>
</dbReference>
<dbReference type="Proteomes" id="UP001056716">
    <property type="component" value="Chromosome"/>
</dbReference>
<keyword evidence="1" id="KW-1133">Transmembrane helix</keyword>
<gene>
    <name evidence="2" type="ORF">M5E07_12010</name>
</gene>
<evidence type="ECO:0000313" key="3">
    <source>
        <dbReference type="Proteomes" id="UP001056716"/>
    </source>
</evidence>
<evidence type="ECO:0000313" key="2">
    <source>
        <dbReference type="EMBL" id="USE82517.1"/>
    </source>
</evidence>
<keyword evidence="1" id="KW-0472">Membrane</keyword>
<proteinExistence type="predicted"/>
<protein>
    <submittedName>
        <fullName evidence="2">ABZJ_00895 family protein</fullName>
    </submittedName>
</protein>
<dbReference type="NCBIfam" id="NF038216">
    <property type="entry name" value="ABZJ_00895_fam"/>
    <property type="match status" value="1"/>
</dbReference>
<reference evidence="2" key="1">
    <citation type="submission" date="2022-06" db="EMBL/GenBank/DDBJ databases">
        <title>Isolation, identification and characterization of iprodione-degrading strains in Lhasa, Tibet.</title>
        <authorList>
            <person name="Pan H."/>
        </authorList>
    </citation>
    <scope>NUCLEOTIDE SEQUENCE</scope>
    <source>
        <strain evidence="2">Y-23</strain>
    </source>
</reference>
<evidence type="ECO:0000256" key="1">
    <source>
        <dbReference type="SAM" id="Phobius"/>
    </source>
</evidence>
<keyword evidence="3" id="KW-1185">Reference proteome</keyword>
<feature type="transmembrane region" description="Helical" evidence="1">
    <location>
        <begin position="63"/>
        <end position="85"/>
    </location>
</feature>
<dbReference type="RefSeq" id="WP_252219497.1">
    <property type="nucleotide sequence ID" value="NZ_CP098732.1"/>
</dbReference>
<dbReference type="KEGG" id="atz:M5E07_12010"/>
<name>A0AAE9LPW4_9GAMM</name>
<keyword evidence="1" id="KW-0812">Transmembrane</keyword>
<sequence length="139" mass="15255">MKHYLKHFAAIYSIALVILVAILIFGLQLGGITLIPALIASALLSASHFVKKEQRLPSSDEKIQLVWGCSAIAIIIASFFVFFLVLMNPNAEQILKAADEAGLGISALIMLCLIAVHGIIFHFAYGWYASFIARKQHLM</sequence>
<accession>A0AAE9LPW4</accession>